<feature type="domain" description="Pyridoxamine 5'-phosphate oxidase N-terminal" evidence="2">
    <location>
        <begin position="9"/>
        <end position="153"/>
    </location>
</feature>
<evidence type="ECO:0000313" key="3">
    <source>
        <dbReference type="EMBL" id="GAA2213723.1"/>
    </source>
</evidence>
<dbReference type="SUPFAM" id="SSF50475">
    <property type="entry name" value="FMN-binding split barrel"/>
    <property type="match status" value="1"/>
</dbReference>
<evidence type="ECO:0000313" key="4">
    <source>
        <dbReference type="Proteomes" id="UP001499843"/>
    </source>
</evidence>
<dbReference type="Pfam" id="PF01243">
    <property type="entry name" value="PNPOx_N"/>
    <property type="match status" value="1"/>
</dbReference>
<dbReference type="RefSeq" id="WP_344489872.1">
    <property type="nucleotide sequence ID" value="NZ_BAAAQX010000035.1"/>
</dbReference>
<dbReference type="Proteomes" id="UP001499843">
    <property type="component" value="Unassembled WGS sequence"/>
</dbReference>
<accession>A0ABN3CW69</accession>
<reference evidence="3 4" key="1">
    <citation type="journal article" date="2019" name="Int. J. Syst. Evol. Microbiol.">
        <title>The Global Catalogue of Microorganisms (GCM) 10K type strain sequencing project: providing services to taxonomists for standard genome sequencing and annotation.</title>
        <authorList>
            <consortium name="The Broad Institute Genomics Platform"/>
            <consortium name="The Broad Institute Genome Sequencing Center for Infectious Disease"/>
            <person name="Wu L."/>
            <person name="Ma J."/>
        </authorList>
    </citation>
    <scope>NUCLEOTIDE SEQUENCE [LARGE SCALE GENOMIC DNA]</scope>
    <source>
        <strain evidence="3 4">JCM 16114</strain>
    </source>
</reference>
<gene>
    <name evidence="3" type="ORF">GCM10009850_091860</name>
</gene>
<organism evidence="3 4">
    <name type="scientific">Nonomuraea monospora</name>
    <dbReference type="NCBI Taxonomy" id="568818"/>
    <lineage>
        <taxon>Bacteria</taxon>
        <taxon>Bacillati</taxon>
        <taxon>Actinomycetota</taxon>
        <taxon>Actinomycetes</taxon>
        <taxon>Streptosporangiales</taxon>
        <taxon>Streptosporangiaceae</taxon>
        <taxon>Nonomuraea</taxon>
    </lineage>
</organism>
<evidence type="ECO:0000259" key="2">
    <source>
        <dbReference type="Pfam" id="PF01243"/>
    </source>
</evidence>
<proteinExistence type="predicted"/>
<keyword evidence="1" id="KW-0560">Oxidoreductase</keyword>
<evidence type="ECO:0000256" key="1">
    <source>
        <dbReference type="ARBA" id="ARBA00023002"/>
    </source>
</evidence>
<dbReference type="EMBL" id="BAAAQX010000035">
    <property type="protein sequence ID" value="GAA2213723.1"/>
    <property type="molecule type" value="Genomic_DNA"/>
</dbReference>
<protein>
    <submittedName>
        <fullName evidence="3">TIGR03618 family F420-dependent PPOX class oxidoreductase</fullName>
    </submittedName>
</protein>
<dbReference type="InterPro" id="IPR011576">
    <property type="entry name" value="Pyridox_Oxase_N"/>
</dbReference>
<dbReference type="PANTHER" id="PTHR35176">
    <property type="entry name" value="HEME OXYGENASE HI_0854-RELATED"/>
    <property type="match status" value="1"/>
</dbReference>
<comment type="caution">
    <text evidence="3">The sequence shown here is derived from an EMBL/GenBank/DDBJ whole genome shotgun (WGS) entry which is preliminary data.</text>
</comment>
<dbReference type="InterPro" id="IPR012349">
    <property type="entry name" value="Split_barrel_FMN-bd"/>
</dbReference>
<keyword evidence="4" id="KW-1185">Reference proteome</keyword>
<dbReference type="PANTHER" id="PTHR35176:SF1">
    <property type="entry name" value="F420H(2)-DEPENDENT BILIVERDIN REDUCTASE"/>
    <property type="match status" value="1"/>
</dbReference>
<dbReference type="InterPro" id="IPR052019">
    <property type="entry name" value="F420H2_bilvrd_red/Heme_oxyg"/>
</dbReference>
<sequence>MTGTTVRLPRAARDFLAEPSVATLTTLRPDGSPHVVPVRFTWDRKSGLARVLTVATSRKARNLTTTRVTPAAYVSPAGPTSPAALTTPATPGGRAALCQVAGFRWLTLEGPATLSQDPSRIAEATTRYTHRYLSPPPAPPDRVVIEIAVDRFLHLNL</sequence>
<name>A0ABN3CW69_9ACTN</name>
<dbReference type="Gene3D" id="2.30.110.10">
    <property type="entry name" value="Electron Transport, Fmn-binding Protein, Chain A"/>
    <property type="match status" value="1"/>
</dbReference>